<dbReference type="Proteomes" id="UP000663419">
    <property type="component" value="Chromosome 3"/>
</dbReference>
<accession>A0A8A1LLK8</accession>
<dbReference type="VEuPathDB" id="FungiDB:I7I53_01867"/>
<evidence type="ECO:0000313" key="1">
    <source>
        <dbReference type="EMBL" id="QSS54350.1"/>
    </source>
</evidence>
<reference evidence="1" key="1">
    <citation type="submission" date="2021-01" db="EMBL/GenBank/DDBJ databases">
        <title>Chromosome-level genome assembly of a human fungal pathogen reveals clustering of transcriptionally co-regulated genes.</title>
        <authorList>
            <person name="Voorhies M."/>
            <person name="Cohen S."/>
            <person name="Shea T.P."/>
            <person name="Petrus S."/>
            <person name="Munoz J.F."/>
            <person name="Poplawski S."/>
            <person name="Goldman W.E."/>
            <person name="Michael T."/>
            <person name="Cuomo C.A."/>
            <person name="Sil A."/>
            <person name="Beyhan S."/>
        </authorList>
    </citation>
    <scope>NUCLEOTIDE SEQUENCE</scope>
    <source>
        <strain evidence="1">H88</strain>
    </source>
</reference>
<organism evidence="1 2">
    <name type="scientific">Ajellomyces capsulatus (strain H88)</name>
    <name type="common">Darling's disease fungus</name>
    <name type="synonym">Histoplasma capsulatum</name>
    <dbReference type="NCBI Taxonomy" id="544711"/>
    <lineage>
        <taxon>Eukaryota</taxon>
        <taxon>Fungi</taxon>
        <taxon>Dikarya</taxon>
        <taxon>Ascomycota</taxon>
        <taxon>Pezizomycotina</taxon>
        <taxon>Eurotiomycetes</taxon>
        <taxon>Eurotiomycetidae</taxon>
        <taxon>Onygenales</taxon>
        <taxon>Ajellomycetaceae</taxon>
        <taxon>Histoplasma</taxon>
    </lineage>
</organism>
<dbReference type="AlphaFoldDB" id="A0A8A1LLK8"/>
<sequence>MACCKPSFSLPSLPRLRRTERTEHAFGARFFFLATVAAAANTNIEQLIDARTEWCCPTGRRFVSFLFFFLLCNHQLFQGPNLRSSTIPLLA</sequence>
<dbReference type="EMBL" id="CP069104">
    <property type="protein sequence ID" value="QSS54350.1"/>
    <property type="molecule type" value="Genomic_DNA"/>
</dbReference>
<name>A0A8A1LLK8_AJEC8</name>
<proteinExistence type="predicted"/>
<evidence type="ECO:0000313" key="2">
    <source>
        <dbReference type="Proteomes" id="UP000663419"/>
    </source>
</evidence>
<protein>
    <submittedName>
        <fullName evidence="1">Uncharacterized protein</fullName>
    </submittedName>
</protein>
<gene>
    <name evidence="1" type="ORF">I7I53_01867</name>
</gene>